<evidence type="ECO:0000256" key="5">
    <source>
        <dbReference type="ARBA" id="ARBA00022603"/>
    </source>
</evidence>
<organism evidence="13 14">
    <name type="scientific">Gonapodya prolifera (strain JEL478)</name>
    <name type="common">Monoblepharis prolifera</name>
    <dbReference type="NCBI Taxonomy" id="1344416"/>
    <lineage>
        <taxon>Eukaryota</taxon>
        <taxon>Fungi</taxon>
        <taxon>Fungi incertae sedis</taxon>
        <taxon>Chytridiomycota</taxon>
        <taxon>Chytridiomycota incertae sedis</taxon>
        <taxon>Monoblepharidomycetes</taxon>
        <taxon>Monoblepharidales</taxon>
        <taxon>Gonapodyaceae</taxon>
        <taxon>Gonapodya</taxon>
    </lineage>
</organism>
<name>A0A138ZWS4_GONPJ</name>
<evidence type="ECO:0000256" key="8">
    <source>
        <dbReference type="ARBA" id="ARBA00023204"/>
    </source>
</evidence>
<accession>A0A138ZWS4</accession>
<dbReference type="InterPro" id="IPR036631">
    <property type="entry name" value="MGMT_N_sf"/>
</dbReference>
<evidence type="ECO:0000256" key="7">
    <source>
        <dbReference type="ARBA" id="ARBA00022763"/>
    </source>
</evidence>
<dbReference type="STRING" id="1344416.A0A138ZWS4"/>
<dbReference type="PANTHER" id="PTHR10815:SF13">
    <property type="entry name" value="METHYLATED-DNA--PROTEIN-CYSTEINE METHYLTRANSFERASE"/>
    <property type="match status" value="1"/>
</dbReference>
<evidence type="ECO:0000256" key="4">
    <source>
        <dbReference type="ARBA" id="ARBA00015377"/>
    </source>
</evidence>
<reference evidence="13 14" key="1">
    <citation type="journal article" date="2015" name="Genome Biol. Evol.">
        <title>Phylogenomic analyses indicate that early fungi evolved digesting cell walls of algal ancestors of land plants.</title>
        <authorList>
            <person name="Chang Y."/>
            <person name="Wang S."/>
            <person name="Sekimoto S."/>
            <person name="Aerts A.L."/>
            <person name="Choi C."/>
            <person name="Clum A."/>
            <person name="LaButti K.M."/>
            <person name="Lindquist E.A."/>
            <person name="Yee Ngan C."/>
            <person name="Ohm R.A."/>
            <person name="Salamov A.A."/>
            <person name="Grigoriev I.V."/>
            <person name="Spatafora J.W."/>
            <person name="Berbee M.L."/>
        </authorList>
    </citation>
    <scope>NUCLEOTIDE SEQUENCE [LARGE SCALE GENOMIC DNA]</scope>
    <source>
        <strain evidence="13 14">JEL478</strain>
    </source>
</reference>
<dbReference type="OrthoDB" id="1907495at2759"/>
<dbReference type="Gene3D" id="1.10.10.10">
    <property type="entry name" value="Winged helix-like DNA-binding domain superfamily/Winged helix DNA-binding domain"/>
    <property type="match status" value="1"/>
</dbReference>
<dbReference type="GO" id="GO:0003908">
    <property type="term" value="F:methylated-DNA-[protein]-cysteine S-methyltransferase activity"/>
    <property type="evidence" value="ECO:0007669"/>
    <property type="project" value="UniProtKB-EC"/>
</dbReference>
<evidence type="ECO:0000313" key="13">
    <source>
        <dbReference type="EMBL" id="KXS08938.1"/>
    </source>
</evidence>
<dbReference type="AlphaFoldDB" id="A0A138ZWS4"/>
<keyword evidence="5" id="KW-0489">Methyltransferase</keyword>
<comment type="catalytic activity">
    <reaction evidence="1">
        <text>a 4-O-methyl-thymidine in DNA + L-cysteinyl-[protein] = a thymidine in DNA + S-methyl-L-cysteinyl-[protein]</text>
        <dbReference type="Rhea" id="RHEA:53428"/>
        <dbReference type="Rhea" id="RHEA-COMP:10131"/>
        <dbReference type="Rhea" id="RHEA-COMP:10132"/>
        <dbReference type="Rhea" id="RHEA-COMP:13555"/>
        <dbReference type="Rhea" id="RHEA-COMP:13556"/>
        <dbReference type="ChEBI" id="CHEBI:29950"/>
        <dbReference type="ChEBI" id="CHEBI:82612"/>
        <dbReference type="ChEBI" id="CHEBI:137386"/>
        <dbReference type="ChEBI" id="CHEBI:137387"/>
        <dbReference type="EC" id="2.1.1.63"/>
    </reaction>
</comment>
<evidence type="ECO:0000256" key="1">
    <source>
        <dbReference type="ARBA" id="ARBA00001286"/>
    </source>
</evidence>
<dbReference type="Gene3D" id="3.30.160.70">
    <property type="entry name" value="Methylated DNA-protein cysteine methyltransferase domain"/>
    <property type="match status" value="1"/>
</dbReference>
<dbReference type="Pfam" id="PF01035">
    <property type="entry name" value="DNA_binding_1"/>
    <property type="match status" value="1"/>
</dbReference>
<dbReference type="InterPro" id="IPR036217">
    <property type="entry name" value="MethylDNA_cys_MeTrfase_DNAb"/>
</dbReference>
<dbReference type="InterPro" id="IPR001497">
    <property type="entry name" value="MethylDNA_cys_MeTrfase_AS"/>
</dbReference>
<keyword evidence="14" id="KW-1185">Reference proteome</keyword>
<dbReference type="SUPFAM" id="SSF46767">
    <property type="entry name" value="Methylated DNA-protein cysteine methyltransferase, C-terminal domain"/>
    <property type="match status" value="1"/>
</dbReference>
<keyword evidence="7" id="KW-0227">DNA damage</keyword>
<comment type="catalytic activity">
    <reaction evidence="11">
        <text>a 6-O-methyl-2'-deoxyguanosine in DNA + L-cysteinyl-[protein] = S-methyl-L-cysteinyl-[protein] + a 2'-deoxyguanosine in DNA</text>
        <dbReference type="Rhea" id="RHEA:24000"/>
        <dbReference type="Rhea" id="RHEA-COMP:10131"/>
        <dbReference type="Rhea" id="RHEA-COMP:10132"/>
        <dbReference type="Rhea" id="RHEA-COMP:11367"/>
        <dbReference type="Rhea" id="RHEA-COMP:11368"/>
        <dbReference type="ChEBI" id="CHEBI:29950"/>
        <dbReference type="ChEBI" id="CHEBI:82612"/>
        <dbReference type="ChEBI" id="CHEBI:85445"/>
        <dbReference type="ChEBI" id="CHEBI:85448"/>
        <dbReference type="EC" id="2.1.1.63"/>
    </reaction>
</comment>
<dbReference type="SUPFAM" id="SSF53155">
    <property type="entry name" value="Methylated DNA-protein cysteine methyltransferase domain"/>
    <property type="match status" value="1"/>
</dbReference>
<keyword evidence="8" id="KW-0234">DNA repair</keyword>
<dbReference type="PROSITE" id="PS00374">
    <property type="entry name" value="MGMT"/>
    <property type="match status" value="1"/>
</dbReference>
<dbReference type="NCBIfam" id="TIGR00589">
    <property type="entry name" value="ogt"/>
    <property type="match status" value="1"/>
</dbReference>
<protein>
    <recommendedName>
        <fullName evidence="4">Methylated-DNA--protein-cysteine methyltransferase</fullName>
        <ecNumber evidence="3">2.1.1.63</ecNumber>
    </recommendedName>
    <alternativeName>
        <fullName evidence="9">6-O-methylguanine-DNA methyltransferase</fullName>
    </alternativeName>
    <alternativeName>
        <fullName evidence="10">O-6-methylguanine-DNA-alkyltransferase</fullName>
    </alternativeName>
</protein>
<dbReference type="InterPro" id="IPR014048">
    <property type="entry name" value="MethylDNA_cys_MeTrfase_DNA-bd"/>
</dbReference>
<gene>
    <name evidence="13" type="ORF">M427DRAFT_106216</name>
</gene>
<dbReference type="Proteomes" id="UP000070544">
    <property type="component" value="Unassembled WGS sequence"/>
</dbReference>
<dbReference type="PANTHER" id="PTHR10815">
    <property type="entry name" value="METHYLATED-DNA--PROTEIN-CYSTEINE METHYLTRANSFERASE"/>
    <property type="match status" value="1"/>
</dbReference>
<dbReference type="EC" id="2.1.1.63" evidence="3"/>
<dbReference type="EMBL" id="KQ965912">
    <property type="protein sequence ID" value="KXS08938.1"/>
    <property type="molecule type" value="Genomic_DNA"/>
</dbReference>
<dbReference type="InterPro" id="IPR036388">
    <property type="entry name" value="WH-like_DNA-bd_sf"/>
</dbReference>
<evidence type="ECO:0000256" key="3">
    <source>
        <dbReference type="ARBA" id="ARBA00011918"/>
    </source>
</evidence>
<evidence type="ECO:0000313" key="14">
    <source>
        <dbReference type="Proteomes" id="UP000070544"/>
    </source>
</evidence>
<dbReference type="GO" id="GO:0032259">
    <property type="term" value="P:methylation"/>
    <property type="evidence" value="ECO:0007669"/>
    <property type="project" value="UniProtKB-KW"/>
</dbReference>
<dbReference type="CDD" id="cd06445">
    <property type="entry name" value="ATase"/>
    <property type="match status" value="1"/>
</dbReference>
<evidence type="ECO:0000256" key="6">
    <source>
        <dbReference type="ARBA" id="ARBA00022679"/>
    </source>
</evidence>
<keyword evidence="6" id="KW-0808">Transferase</keyword>
<comment type="similarity">
    <text evidence="2">Belongs to the MGMT family.</text>
</comment>
<feature type="domain" description="Methylated-DNA-[protein]-cysteine S-methyltransferase DNA binding" evidence="12">
    <location>
        <begin position="102"/>
        <end position="171"/>
    </location>
</feature>
<proteinExistence type="inferred from homology"/>
<evidence type="ECO:0000256" key="10">
    <source>
        <dbReference type="ARBA" id="ARBA00031621"/>
    </source>
</evidence>
<evidence type="ECO:0000256" key="2">
    <source>
        <dbReference type="ARBA" id="ARBA00008711"/>
    </source>
</evidence>
<sequence length="180" mass="20202">MKHSTLPSPIGDLCIDATTKGICYVNFNPNAKLHLALSKLKAPIVSEFVPQEALQSRRDDSEIAFLISATQQLERYFRSDDRTSKKDVFAGLVLDLSVWGTPFYRKVWEEVRNVDLGKTILYEELSVRVTGTTKACRAVGAANGKNPISVIIPCHRIVGKDGSLTGQMAQCTQWRRWKYQ</sequence>
<dbReference type="GO" id="GO:0006281">
    <property type="term" value="P:DNA repair"/>
    <property type="evidence" value="ECO:0007669"/>
    <property type="project" value="UniProtKB-KW"/>
</dbReference>
<evidence type="ECO:0000256" key="11">
    <source>
        <dbReference type="ARBA" id="ARBA00049348"/>
    </source>
</evidence>
<evidence type="ECO:0000256" key="9">
    <source>
        <dbReference type="ARBA" id="ARBA00030795"/>
    </source>
</evidence>
<evidence type="ECO:0000259" key="12">
    <source>
        <dbReference type="Pfam" id="PF01035"/>
    </source>
</evidence>